<dbReference type="EMBL" id="LCFD01000001">
    <property type="protein sequence ID" value="KKS87678.1"/>
    <property type="molecule type" value="Genomic_DNA"/>
</dbReference>
<organism evidence="1 2">
    <name type="scientific">Candidatus Gottesmanbacteria bacterium GW2011_GWB1_43_11</name>
    <dbReference type="NCBI Taxonomy" id="1618446"/>
    <lineage>
        <taxon>Bacteria</taxon>
        <taxon>Candidatus Gottesmaniibacteriota</taxon>
    </lineage>
</organism>
<reference evidence="1 2" key="1">
    <citation type="journal article" date="2015" name="Nature">
        <title>rRNA introns, odd ribosomes, and small enigmatic genomes across a large radiation of phyla.</title>
        <authorList>
            <person name="Brown C.T."/>
            <person name="Hug L.A."/>
            <person name="Thomas B.C."/>
            <person name="Sharon I."/>
            <person name="Castelle C.J."/>
            <person name="Singh A."/>
            <person name="Wilkins M.J."/>
            <person name="Williams K.H."/>
            <person name="Banfield J.F."/>
        </authorList>
    </citation>
    <scope>NUCLEOTIDE SEQUENCE [LARGE SCALE GENOMIC DNA]</scope>
</reference>
<dbReference type="STRING" id="1618446.UV61_C0001G0085"/>
<sequence length="59" mass="6680">MLSEKAILEYQQLYKKAFGVDISYEAALDQGERLVALVRTILKPIPVKRIESATKEVNT</sequence>
<evidence type="ECO:0000313" key="1">
    <source>
        <dbReference type="EMBL" id="KKS87678.1"/>
    </source>
</evidence>
<gene>
    <name evidence="1" type="ORF">UV61_C0001G0085</name>
</gene>
<dbReference type="AlphaFoldDB" id="A0A0G1FLA3"/>
<dbReference type="Proteomes" id="UP000034050">
    <property type="component" value="Unassembled WGS sequence"/>
</dbReference>
<protein>
    <submittedName>
        <fullName evidence="1">Uncharacterized protein</fullName>
    </submittedName>
</protein>
<name>A0A0G1FLA3_9BACT</name>
<proteinExistence type="predicted"/>
<comment type="caution">
    <text evidence="1">The sequence shown here is derived from an EMBL/GenBank/DDBJ whole genome shotgun (WGS) entry which is preliminary data.</text>
</comment>
<accession>A0A0G1FLA3</accession>
<evidence type="ECO:0000313" key="2">
    <source>
        <dbReference type="Proteomes" id="UP000034050"/>
    </source>
</evidence>